<evidence type="ECO:0000256" key="6">
    <source>
        <dbReference type="ARBA" id="ARBA00022801"/>
    </source>
</evidence>
<evidence type="ECO:0000313" key="10">
    <source>
        <dbReference type="EMBL" id="MPC66648.1"/>
    </source>
</evidence>
<evidence type="ECO:0000256" key="2">
    <source>
        <dbReference type="ARBA" id="ARBA00008985"/>
    </source>
</evidence>
<dbReference type="InterPro" id="IPR039733">
    <property type="entry name" value="NTAQ1"/>
</dbReference>
<dbReference type="GO" id="GO:0005829">
    <property type="term" value="C:cytosol"/>
    <property type="evidence" value="ECO:0007669"/>
    <property type="project" value="TreeGrafter"/>
</dbReference>
<evidence type="ECO:0000256" key="3">
    <source>
        <dbReference type="ARBA" id="ARBA00011245"/>
    </source>
</evidence>
<dbReference type="InterPro" id="IPR037132">
    <property type="entry name" value="N_Gln_amidohydro_ab_roll_sf"/>
</dbReference>
<dbReference type="AlphaFoldDB" id="A0A5B7HCM9"/>
<protein>
    <recommendedName>
        <fullName evidence="5 8">Protein N-terminal glutamine amidohydrolase</fullName>
        <ecNumber evidence="4 8">3.5.1.122</ecNumber>
    </recommendedName>
    <alternativeName>
        <fullName evidence="8">Protein NH2-terminal glutamine deamidase</fullName>
    </alternativeName>
</protein>
<keyword evidence="11" id="KW-1185">Reference proteome</keyword>
<organism evidence="10 11">
    <name type="scientific">Portunus trituberculatus</name>
    <name type="common">Swimming crab</name>
    <name type="synonym">Neptunus trituberculatus</name>
    <dbReference type="NCBI Taxonomy" id="210409"/>
    <lineage>
        <taxon>Eukaryota</taxon>
        <taxon>Metazoa</taxon>
        <taxon>Ecdysozoa</taxon>
        <taxon>Arthropoda</taxon>
        <taxon>Crustacea</taxon>
        <taxon>Multicrustacea</taxon>
        <taxon>Malacostraca</taxon>
        <taxon>Eumalacostraca</taxon>
        <taxon>Eucarida</taxon>
        <taxon>Decapoda</taxon>
        <taxon>Pleocyemata</taxon>
        <taxon>Brachyura</taxon>
        <taxon>Eubrachyura</taxon>
        <taxon>Portunoidea</taxon>
        <taxon>Portunidae</taxon>
        <taxon>Portuninae</taxon>
        <taxon>Portunus</taxon>
    </lineage>
</organism>
<sequence>MTQASMLLLEENVWRLCEYVRTHEAQELAKCFVAFISNDSRCVPLWRQRMGKSEDKLITWVS</sequence>
<dbReference type="GO" id="GO:0008418">
    <property type="term" value="F:protein-N-terminal asparagine amidohydrolase activity"/>
    <property type="evidence" value="ECO:0007669"/>
    <property type="project" value="UniProtKB-UniRule"/>
</dbReference>
<name>A0A5B7HCM9_PORTR</name>
<evidence type="ECO:0000256" key="1">
    <source>
        <dbReference type="ARBA" id="ARBA00003923"/>
    </source>
</evidence>
<evidence type="ECO:0000256" key="5">
    <source>
        <dbReference type="ARBA" id="ARBA00021247"/>
    </source>
</evidence>
<comment type="similarity">
    <text evidence="2 8">Belongs to the NTAQ1 family.</text>
</comment>
<comment type="catalytic activity">
    <reaction evidence="7 8">
        <text>N-terminal L-glutaminyl-[protein] + H2O = N-terminal L-glutamyl-[protein] + NH4(+)</text>
        <dbReference type="Rhea" id="RHEA:50680"/>
        <dbReference type="Rhea" id="RHEA-COMP:12668"/>
        <dbReference type="Rhea" id="RHEA-COMP:12777"/>
        <dbReference type="ChEBI" id="CHEBI:15377"/>
        <dbReference type="ChEBI" id="CHEBI:28938"/>
        <dbReference type="ChEBI" id="CHEBI:64721"/>
        <dbReference type="ChEBI" id="CHEBI:64722"/>
        <dbReference type="EC" id="3.5.1.122"/>
    </reaction>
</comment>
<dbReference type="Proteomes" id="UP000324222">
    <property type="component" value="Unassembled WGS sequence"/>
</dbReference>
<evidence type="ECO:0000256" key="8">
    <source>
        <dbReference type="RuleBase" id="RU367082"/>
    </source>
</evidence>
<evidence type="ECO:0000259" key="9">
    <source>
        <dbReference type="Pfam" id="PF09764"/>
    </source>
</evidence>
<reference evidence="10 11" key="1">
    <citation type="submission" date="2019-05" db="EMBL/GenBank/DDBJ databases">
        <title>Another draft genome of Portunus trituberculatus and its Hox gene families provides insights of decapod evolution.</title>
        <authorList>
            <person name="Jeong J.-H."/>
            <person name="Song I."/>
            <person name="Kim S."/>
            <person name="Choi T."/>
            <person name="Kim D."/>
            <person name="Ryu S."/>
            <person name="Kim W."/>
        </authorList>
    </citation>
    <scope>NUCLEOTIDE SEQUENCE [LARGE SCALE GENOMIC DNA]</scope>
    <source>
        <tissue evidence="10">Muscle</tissue>
    </source>
</reference>
<dbReference type="EMBL" id="VSRR010025061">
    <property type="protein sequence ID" value="MPC66648.1"/>
    <property type="molecule type" value="Genomic_DNA"/>
</dbReference>
<dbReference type="InterPro" id="IPR023128">
    <property type="entry name" value="Prot_N_Gln_amidohydro_ab_roll"/>
</dbReference>
<evidence type="ECO:0000256" key="4">
    <source>
        <dbReference type="ARBA" id="ARBA00012718"/>
    </source>
</evidence>
<dbReference type="GO" id="GO:0070773">
    <property type="term" value="F:protein-N-terminal glutamine amidohydrolase activity"/>
    <property type="evidence" value="ECO:0007669"/>
    <property type="project" value="UniProtKB-UniRule"/>
</dbReference>
<dbReference type="Gene3D" id="3.10.620.10">
    <property type="entry name" value="Protein N-terminal glutamine amidohydrolase, alpha beta roll"/>
    <property type="match status" value="1"/>
</dbReference>
<evidence type="ECO:0000256" key="7">
    <source>
        <dbReference type="ARBA" id="ARBA00048768"/>
    </source>
</evidence>
<dbReference type="OrthoDB" id="191192at2759"/>
<keyword evidence="6 8" id="KW-0378">Hydrolase</keyword>
<comment type="function">
    <text evidence="1 8">Mediates the side-chain deamidation of N-terminal glutamine residues to glutamate, an important step in N-end rule pathway of protein degradation. Conversion of the resulting N-terminal glutamine to glutamate renders the protein susceptible to arginylation, polyubiquitination and degradation as specified by the N-end rule. Does not act on substrates with internal or C-terminal glutamine and does not act on non-glutamine residues in any position.</text>
</comment>
<dbReference type="EC" id="3.5.1.122" evidence="4 8"/>
<proteinExistence type="inferred from homology"/>
<dbReference type="PANTHER" id="PTHR13035">
    <property type="entry name" value="PROTEIN N-TERMINAL GLUTAMINE AMIDOHYDROLASE"/>
    <property type="match status" value="1"/>
</dbReference>
<comment type="subunit">
    <text evidence="3 8">Monomer.</text>
</comment>
<comment type="caution">
    <text evidence="10">The sequence shown here is derived from an EMBL/GenBank/DDBJ whole genome shotgun (WGS) entry which is preliminary data.</text>
</comment>
<dbReference type="PANTHER" id="PTHR13035:SF0">
    <property type="entry name" value="PROTEIN N-TERMINAL GLUTAMINE AMIDOHYDROLASE"/>
    <property type="match status" value="1"/>
</dbReference>
<feature type="domain" description="Protein N-terminal glutamine amidohydrolase alpha beta roll" evidence="9">
    <location>
        <begin position="10"/>
        <end position="60"/>
    </location>
</feature>
<dbReference type="GO" id="GO:0005634">
    <property type="term" value="C:nucleus"/>
    <property type="evidence" value="ECO:0007669"/>
    <property type="project" value="TreeGrafter"/>
</dbReference>
<evidence type="ECO:0000313" key="11">
    <source>
        <dbReference type="Proteomes" id="UP000324222"/>
    </source>
</evidence>
<gene>
    <name evidence="10" type="primary">tun_1</name>
    <name evidence="10" type="ORF">E2C01_060798</name>
</gene>
<dbReference type="Pfam" id="PF09764">
    <property type="entry name" value="Nt_Gln_amidase"/>
    <property type="match status" value="1"/>
</dbReference>
<accession>A0A5B7HCM9</accession>